<sequence>MGAVLAATALSPVALAAPAEDWVKPAVGGAEAKDGLLRTFVDRRANRILLRIPAAGSDGVSARFLYQASLATGLGSTPLGLDRAETGKTQVLAFRRAGKKVIVQAENYGFRAAGGSADEVESVRDSFAVSNLWSGDVVAEAADGGVIVDFTSFLTQDVLDVAARIKARRQGSYRAAPALSYADASHVGVFPENLEFEAVQTYTADDPGAEVKAIAPDPRSLTLTVHHSLLKLPEAGFEPRPYDPRTGTSVQVVFNDYAAPLDAPVVYRLARRFRLEKVDPAAARSRVKKPIVFYVDRAAPEPIRSALVEGANWWAQAFDAAGFIDAFRVEVLPEGVDPMDARYNVINWIHRQTRGWSTGQTIVDPRTGEIVRGVVQLGSLRIRQDRIIFEGLLGAEGTGKGGPDDPVQIALQRIRQLGMHETGHALGFSHNFTGSTFAGRASAMDYPAPLIHVKNGRLDFSDAYVVGAGAWDKLSVRWLYSQFPKGVDEPAALDAIAREAGAQGMRFIADAEHPASTQWDNGADPVAELDNVLAIRRLALSNFGLRNIAPGAPVSDLRRVFVPIYLFHRYQIDAVVKQIGGVDYAYAVNGEGREAASVIAASEQRRALKALMQTLDPEMLDTSDKLVGLLSQGQGAMADRQFDIEVFQTLGGPVFDPVGAAMVASEMALGQLVEPARLNRVQEQARRDPGQLGVDEVLRAVFAQVQARPGEPARLAEIRRRQQARLIGDLAETLGDKTLSPTIAANIEAVLVDAGKTLEAKAAAGDAGAYDRYLARLLARGDRASLSRFAAEHAPAPKTPPGSPIGEDCWFCAPGEALTALTDAGSPPTQ</sequence>
<protein>
    <recommendedName>
        <fullName evidence="6">Peptidase</fullName>
    </recommendedName>
</protein>
<dbReference type="EMBL" id="JBEPLU010000001">
    <property type="protein sequence ID" value="MET3525886.1"/>
    <property type="molecule type" value="Genomic_DNA"/>
</dbReference>
<dbReference type="Pfam" id="PF16313">
    <property type="entry name" value="DUF4953"/>
    <property type="match status" value="1"/>
</dbReference>
<evidence type="ECO:0000313" key="4">
    <source>
        <dbReference type="EMBL" id="MET3525886.1"/>
    </source>
</evidence>
<dbReference type="Pfam" id="PF17148">
    <property type="entry name" value="DUF5117"/>
    <property type="match status" value="1"/>
</dbReference>
<gene>
    <name evidence="4" type="ORF">ABID41_000981</name>
</gene>
<evidence type="ECO:0000313" key="5">
    <source>
        <dbReference type="Proteomes" id="UP001549110"/>
    </source>
</evidence>
<dbReference type="InterPro" id="IPR032534">
    <property type="entry name" value="EcxA_zinc-bd"/>
</dbReference>
<feature type="chain" id="PRO_5047497712" description="Peptidase" evidence="1">
    <location>
        <begin position="17"/>
        <end position="830"/>
    </location>
</feature>
<dbReference type="InterPro" id="IPR034032">
    <property type="entry name" value="Zn_MMP-like_bac"/>
</dbReference>
<dbReference type="Proteomes" id="UP001549110">
    <property type="component" value="Unassembled WGS sequence"/>
</dbReference>
<feature type="domain" description="EcxA zinc-binding" evidence="2">
    <location>
        <begin position="405"/>
        <end position="705"/>
    </location>
</feature>
<comment type="caution">
    <text evidence="4">The sequence shown here is derived from an EMBL/GenBank/DDBJ whole genome shotgun (WGS) entry which is preliminary data.</text>
</comment>
<proteinExistence type="predicted"/>
<keyword evidence="5" id="KW-1185">Reference proteome</keyword>
<dbReference type="InterPro" id="IPR033413">
    <property type="entry name" value="DUF5117"/>
</dbReference>
<evidence type="ECO:0008006" key="6">
    <source>
        <dbReference type="Google" id="ProtNLM"/>
    </source>
</evidence>
<evidence type="ECO:0000259" key="2">
    <source>
        <dbReference type="Pfam" id="PF16313"/>
    </source>
</evidence>
<dbReference type="RefSeq" id="WP_354297246.1">
    <property type="nucleotide sequence ID" value="NZ_JBEPLU010000001.1"/>
</dbReference>
<dbReference type="PANTHER" id="PTHR38478">
    <property type="entry name" value="PEPTIDASE M1A AND M12B"/>
    <property type="match status" value="1"/>
</dbReference>
<evidence type="ECO:0000259" key="3">
    <source>
        <dbReference type="Pfam" id="PF17148"/>
    </source>
</evidence>
<accession>A0ABV2EFS8</accession>
<organism evidence="4 5">
    <name type="scientific">Phenylobacterium koreense</name>
    <dbReference type="NCBI Taxonomy" id="266125"/>
    <lineage>
        <taxon>Bacteria</taxon>
        <taxon>Pseudomonadati</taxon>
        <taxon>Pseudomonadota</taxon>
        <taxon>Alphaproteobacteria</taxon>
        <taxon>Caulobacterales</taxon>
        <taxon>Caulobacteraceae</taxon>
        <taxon>Phenylobacterium</taxon>
    </lineage>
</organism>
<dbReference type="PANTHER" id="PTHR38478:SF1">
    <property type="entry name" value="ZINC DEPENDENT METALLOPROTEASE DOMAIN LIPOPROTEIN"/>
    <property type="match status" value="1"/>
</dbReference>
<feature type="domain" description="DUF5117" evidence="3">
    <location>
        <begin position="86"/>
        <end position="277"/>
    </location>
</feature>
<reference evidence="4 5" key="1">
    <citation type="submission" date="2024-06" db="EMBL/GenBank/DDBJ databases">
        <title>Genomic Encyclopedia of Type Strains, Phase IV (KMG-IV): sequencing the most valuable type-strain genomes for metagenomic binning, comparative biology and taxonomic classification.</title>
        <authorList>
            <person name="Goeker M."/>
        </authorList>
    </citation>
    <scope>NUCLEOTIDE SEQUENCE [LARGE SCALE GENOMIC DNA]</scope>
    <source>
        <strain evidence="4 5">DSM 17809</strain>
    </source>
</reference>
<evidence type="ECO:0000256" key="1">
    <source>
        <dbReference type="SAM" id="SignalP"/>
    </source>
</evidence>
<dbReference type="CDD" id="cd04276">
    <property type="entry name" value="ZnMc_MMP_like_2"/>
    <property type="match status" value="1"/>
</dbReference>
<keyword evidence="1" id="KW-0732">Signal</keyword>
<name>A0ABV2EFS8_9CAUL</name>
<dbReference type="SUPFAM" id="SSF55486">
    <property type="entry name" value="Metalloproteases ('zincins'), catalytic domain"/>
    <property type="match status" value="1"/>
</dbReference>
<feature type="signal peptide" evidence="1">
    <location>
        <begin position="1"/>
        <end position="16"/>
    </location>
</feature>